<dbReference type="EC" id="3.2.2.15" evidence="2"/>
<dbReference type="InterPro" id="IPR005122">
    <property type="entry name" value="Uracil-DNA_glycosylase-like"/>
</dbReference>
<dbReference type="Pfam" id="PF03167">
    <property type="entry name" value="UDG"/>
    <property type="match status" value="1"/>
</dbReference>
<evidence type="ECO:0000259" key="1">
    <source>
        <dbReference type="SMART" id="SM00986"/>
    </source>
</evidence>
<dbReference type="InterPro" id="IPR026353">
    <property type="entry name" value="Hypoxan-DNA_Glyclase"/>
</dbReference>
<keyword evidence="3" id="KW-1185">Reference proteome</keyword>
<dbReference type="SMART" id="SM00986">
    <property type="entry name" value="UDG"/>
    <property type="match status" value="1"/>
</dbReference>
<dbReference type="EMBL" id="JABBGG010000005">
    <property type="protein sequence ID" value="NML61601.1"/>
    <property type="molecule type" value="Genomic_DNA"/>
</dbReference>
<dbReference type="SUPFAM" id="SSF52141">
    <property type="entry name" value="Uracil-DNA glycosylase-like"/>
    <property type="match status" value="1"/>
</dbReference>
<gene>
    <name evidence="2" type="ORF">HHL21_11025</name>
</gene>
<dbReference type="GO" id="GO:0033958">
    <property type="term" value="F:DNA-deoxyinosine glycosylase activity"/>
    <property type="evidence" value="ECO:0007669"/>
    <property type="project" value="UniProtKB-EC"/>
</dbReference>
<keyword evidence="2" id="KW-0378">Hydrolase</keyword>
<proteinExistence type="predicted"/>
<dbReference type="Gene3D" id="3.40.470.10">
    <property type="entry name" value="Uracil-DNA glycosylase-like domain"/>
    <property type="match status" value="1"/>
</dbReference>
<sequence length="188" mass="20850">MSNATLTVDVPPAARKRCFEPVVDERTRVLVLGSLPGEQSLARQEYYGNKQNRFWMLMSEVIELELVSLDYASRLKALLANGVGLWDVIAEAEREGSLDSRIRDRADNNLLGLIAELPNLKTLAFNGGTAARLGMKALGQHARRYRVVSLPSSSPAYTLAYAEKLMVWRTLREGPSRWGAEHGPGLPE</sequence>
<keyword evidence="2" id="KW-0326">Glycosidase</keyword>
<dbReference type="NCBIfam" id="TIGR04274">
    <property type="entry name" value="hypoxanDNAglyco"/>
    <property type="match status" value="1"/>
</dbReference>
<dbReference type="Proteomes" id="UP000583752">
    <property type="component" value="Unassembled WGS sequence"/>
</dbReference>
<dbReference type="InterPro" id="IPR036895">
    <property type="entry name" value="Uracil-DNA_glycosylase-like_sf"/>
</dbReference>
<reference evidence="2 3" key="1">
    <citation type="submission" date="2020-04" db="EMBL/GenBank/DDBJ databases">
        <title>Massilia sp. RP-1-19 isolated from soil.</title>
        <authorList>
            <person name="Dahal R.H."/>
        </authorList>
    </citation>
    <scope>NUCLEOTIDE SEQUENCE [LARGE SCALE GENOMIC DNA]</scope>
    <source>
        <strain evidence="2 3">RP-1-19</strain>
    </source>
</reference>
<feature type="domain" description="Uracil-DNA glycosylase-like" evidence="1">
    <location>
        <begin position="20"/>
        <end position="172"/>
    </location>
</feature>
<evidence type="ECO:0000313" key="3">
    <source>
        <dbReference type="Proteomes" id="UP000583752"/>
    </source>
</evidence>
<protein>
    <submittedName>
        <fullName evidence="2">DNA-deoxyinosine glycosylase</fullName>
        <ecNumber evidence="2">3.2.2.15</ecNumber>
    </submittedName>
</protein>
<accession>A0A848HP69</accession>
<comment type="caution">
    <text evidence="2">The sequence shown here is derived from an EMBL/GenBank/DDBJ whole genome shotgun (WGS) entry which is preliminary data.</text>
</comment>
<dbReference type="RefSeq" id="WP_169465668.1">
    <property type="nucleotide sequence ID" value="NZ_JABBGG010000005.1"/>
</dbReference>
<evidence type="ECO:0000313" key="2">
    <source>
        <dbReference type="EMBL" id="NML61601.1"/>
    </source>
</evidence>
<organism evidence="2 3">
    <name type="scientific">Massilia polaris</name>
    <dbReference type="NCBI Taxonomy" id="2728846"/>
    <lineage>
        <taxon>Bacteria</taxon>
        <taxon>Pseudomonadati</taxon>
        <taxon>Pseudomonadota</taxon>
        <taxon>Betaproteobacteria</taxon>
        <taxon>Burkholderiales</taxon>
        <taxon>Oxalobacteraceae</taxon>
        <taxon>Telluria group</taxon>
        <taxon>Massilia</taxon>
    </lineage>
</organism>
<dbReference type="AlphaFoldDB" id="A0A848HP69"/>
<name>A0A848HP69_9BURK</name>
<dbReference type="CDD" id="cd10032">
    <property type="entry name" value="UDG-F6_HDG"/>
    <property type="match status" value="1"/>
</dbReference>
<dbReference type="SMART" id="SM00987">
    <property type="entry name" value="UreE_C"/>
    <property type="match status" value="1"/>
</dbReference>